<organism evidence="2 3">
    <name type="scientific">Apiospora rasikravindrae</name>
    <dbReference type="NCBI Taxonomy" id="990691"/>
    <lineage>
        <taxon>Eukaryota</taxon>
        <taxon>Fungi</taxon>
        <taxon>Dikarya</taxon>
        <taxon>Ascomycota</taxon>
        <taxon>Pezizomycotina</taxon>
        <taxon>Sordariomycetes</taxon>
        <taxon>Xylariomycetidae</taxon>
        <taxon>Amphisphaeriales</taxon>
        <taxon>Apiosporaceae</taxon>
        <taxon>Apiospora</taxon>
    </lineage>
</organism>
<gene>
    <name evidence="2" type="ORF">PG993_010791</name>
</gene>
<protein>
    <submittedName>
        <fullName evidence="2">Uncharacterized protein</fullName>
    </submittedName>
</protein>
<accession>A0ABR1SCG2</accession>
<proteinExistence type="predicted"/>
<sequence length="107" mass="11961">MNLRRRLCPLQAYHRQRRRPLPEDRRSTSPWRKGSRAPKSEATYPSAPPVASASSQTAPRYLPTPNPKSATIATTKTWTTGPITAVRTIVNRSHLLRPPPNPTLIDA</sequence>
<feature type="compositionally biased region" description="Low complexity" evidence="1">
    <location>
        <begin position="49"/>
        <end position="59"/>
    </location>
</feature>
<evidence type="ECO:0000313" key="2">
    <source>
        <dbReference type="EMBL" id="KAK8029500.1"/>
    </source>
</evidence>
<dbReference type="EMBL" id="JAQQWK010000010">
    <property type="protein sequence ID" value="KAK8029500.1"/>
    <property type="molecule type" value="Genomic_DNA"/>
</dbReference>
<reference evidence="2 3" key="1">
    <citation type="submission" date="2023-01" db="EMBL/GenBank/DDBJ databases">
        <title>Analysis of 21 Apiospora genomes using comparative genomics revels a genus with tremendous synthesis potential of carbohydrate active enzymes and secondary metabolites.</title>
        <authorList>
            <person name="Sorensen T."/>
        </authorList>
    </citation>
    <scope>NUCLEOTIDE SEQUENCE [LARGE SCALE GENOMIC DNA]</scope>
    <source>
        <strain evidence="2 3">CBS 33761</strain>
    </source>
</reference>
<comment type="caution">
    <text evidence="2">The sequence shown here is derived from an EMBL/GenBank/DDBJ whole genome shotgun (WGS) entry which is preliminary data.</text>
</comment>
<keyword evidence="3" id="KW-1185">Reference proteome</keyword>
<feature type="region of interest" description="Disordered" evidence="1">
    <location>
        <begin position="1"/>
        <end position="76"/>
    </location>
</feature>
<name>A0ABR1SCG2_9PEZI</name>
<evidence type="ECO:0000313" key="3">
    <source>
        <dbReference type="Proteomes" id="UP001444661"/>
    </source>
</evidence>
<evidence type="ECO:0000256" key="1">
    <source>
        <dbReference type="SAM" id="MobiDB-lite"/>
    </source>
</evidence>
<dbReference type="Proteomes" id="UP001444661">
    <property type="component" value="Unassembled WGS sequence"/>
</dbReference>